<organism evidence="1 2">
    <name type="scientific">Hygrophoropsis aurantiaca</name>
    <dbReference type="NCBI Taxonomy" id="72124"/>
    <lineage>
        <taxon>Eukaryota</taxon>
        <taxon>Fungi</taxon>
        <taxon>Dikarya</taxon>
        <taxon>Basidiomycota</taxon>
        <taxon>Agaricomycotina</taxon>
        <taxon>Agaricomycetes</taxon>
        <taxon>Agaricomycetidae</taxon>
        <taxon>Boletales</taxon>
        <taxon>Coniophorineae</taxon>
        <taxon>Hygrophoropsidaceae</taxon>
        <taxon>Hygrophoropsis</taxon>
    </lineage>
</organism>
<feature type="non-terminal residue" evidence="1">
    <location>
        <position position="567"/>
    </location>
</feature>
<accession>A0ACB7ZVC5</accession>
<dbReference type="EMBL" id="MU268531">
    <property type="protein sequence ID" value="KAH7904288.1"/>
    <property type="molecule type" value="Genomic_DNA"/>
</dbReference>
<gene>
    <name evidence="1" type="ORF">BJ138DRAFT_1106946</name>
</gene>
<sequence>MSTKRKQKQKTIPKPKRNTGLNPNNNPMESQLGLQEEEPETAQAFQFSQSQQASQTQQFAYPQTQQPTYSQTQQPTYPQMQQPTYSQTQQPMYPQTQQPTYQPSDLQSHQSYQQPYQHSYQQPGFDHHPPDSNYDDRDYRSQPQAGYLSDFEPSQNYGTYPPPQHHWPPSDTSDNHPPGTHVHSGADILRRAQVAAQSARAPIVPGAAQLNQPTVGTATQSRWGEAYTVEVFRAPRRGEGVDQATGVRRAGVIHPIGQDITVARRRSSANAGGAVRRASSSRATSQTTQPPPATSHLVNIDNQLRKDIIADAKDEVRRQMFRVGAMLNNRMRDQTIRECIEYGMNKRLQSGVQYNPMTVDEYRAASSEIVVSMAALRAAYKNSAVHRCVRGFDLRPDLFCGESEITRKMQQVAYLLNANELRFMSEYTQNAYGGEDVKLLQNTTLIDIMIDVTWLEGYDIFIDPGNLDHLFALSGISVWCALSEHAEGTYNEISFTVASALDKYEEIIELVERFKLEQPEVYNALCAEIIARGKEIQALRMKEPNPEVVQDKVAEKPTTPVFALARH</sequence>
<name>A0ACB7ZVC5_9AGAM</name>
<evidence type="ECO:0000313" key="2">
    <source>
        <dbReference type="Proteomes" id="UP000790377"/>
    </source>
</evidence>
<proteinExistence type="predicted"/>
<dbReference type="Proteomes" id="UP000790377">
    <property type="component" value="Unassembled WGS sequence"/>
</dbReference>
<protein>
    <submittedName>
        <fullName evidence="1">Uncharacterized protein</fullName>
    </submittedName>
</protein>
<reference evidence="1" key="1">
    <citation type="journal article" date="2021" name="New Phytol.">
        <title>Evolutionary innovations through gain and loss of genes in the ectomycorrhizal Boletales.</title>
        <authorList>
            <person name="Wu G."/>
            <person name="Miyauchi S."/>
            <person name="Morin E."/>
            <person name="Kuo A."/>
            <person name="Drula E."/>
            <person name="Varga T."/>
            <person name="Kohler A."/>
            <person name="Feng B."/>
            <person name="Cao Y."/>
            <person name="Lipzen A."/>
            <person name="Daum C."/>
            <person name="Hundley H."/>
            <person name="Pangilinan J."/>
            <person name="Johnson J."/>
            <person name="Barry K."/>
            <person name="LaButti K."/>
            <person name="Ng V."/>
            <person name="Ahrendt S."/>
            <person name="Min B."/>
            <person name="Choi I.G."/>
            <person name="Park H."/>
            <person name="Plett J.M."/>
            <person name="Magnuson J."/>
            <person name="Spatafora J.W."/>
            <person name="Nagy L.G."/>
            <person name="Henrissat B."/>
            <person name="Grigoriev I.V."/>
            <person name="Yang Z.L."/>
            <person name="Xu J."/>
            <person name="Martin F.M."/>
        </authorList>
    </citation>
    <scope>NUCLEOTIDE SEQUENCE</scope>
    <source>
        <strain evidence="1">ATCC 28755</strain>
    </source>
</reference>
<evidence type="ECO:0000313" key="1">
    <source>
        <dbReference type="EMBL" id="KAH7904288.1"/>
    </source>
</evidence>
<comment type="caution">
    <text evidence="1">The sequence shown here is derived from an EMBL/GenBank/DDBJ whole genome shotgun (WGS) entry which is preliminary data.</text>
</comment>
<keyword evidence="2" id="KW-1185">Reference proteome</keyword>